<proteinExistence type="inferred from homology"/>
<protein>
    <recommendedName>
        <fullName evidence="10">G-protein coupled receptors family 1 profile domain-containing protein</fullName>
    </recommendedName>
</protein>
<name>R7UGH4_CAPTE</name>
<dbReference type="STRING" id="283909.R7UGH4"/>
<evidence type="ECO:0000313" key="12">
    <source>
        <dbReference type="EnsemblMetazoa" id="CapteP184124"/>
    </source>
</evidence>
<keyword evidence="13" id="KW-1185">Reference proteome</keyword>
<evidence type="ECO:0000256" key="2">
    <source>
        <dbReference type="ARBA" id="ARBA00022692"/>
    </source>
</evidence>
<evidence type="ECO:0000256" key="1">
    <source>
        <dbReference type="ARBA" id="ARBA00004141"/>
    </source>
</evidence>
<evidence type="ECO:0000256" key="7">
    <source>
        <dbReference type="ARBA" id="ARBA00023224"/>
    </source>
</evidence>
<feature type="transmembrane region" description="Helical" evidence="9">
    <location>
        <begin position="118"/>
        <end position="138"/>
    </location>
</feature>
<dbReference type="AlphaFoldDB" id="R7UGH4"/>
<evidence type="ECO:0000313" key="11">
    <source>
        <dbReference type="EMBL" id="ELU05629.1"/>
    </source>
</evidence>
<dbReference type="EnsemblMetazoa" id="CapteT184124">
    <property type="protein sequence ID" value="CapteP184124"/>
    <property type="gene ID" value="CapteG184124"/>
</dbReference>
<feature type="transmembrane region" description="Helical" evidence="9">
    <location>
        <begin position="165"/>
        <end position="187"/>
    </location>
</feature>
<accession>R7UGH4</accession>
<dbReference type="Pfam" id="PF00001">
    <property type="entry name" value="7tm_1"/>
    <property type="match status" value="1"/>
</dbReference>
<feature type="domain" description="G-protein coupled receptors family 1 profile" evidence="10">
    <location>
        <begin position="16"/>
        <end position="259"/>
    </location>
</feature>
<dbReference type="PANTHER" id="PTHR24243">
    <property type="entry name" value="G-PROTEIN COUPLED RECEPTOR"/>
    <property type="match status" value="1"/>
</dbReference>
<dbReference type="CDD" id="cd14978">
    <property type="entry name" value="7tmA_FMRFamide_R-like"/>
    <property type="match status" value="1"/>
</dbReference>
<evidence type="ECO:0000256" key="9">
    <source>
        <dbReference type="SAM" id="Phobius"/>
    </source>
</evidence>
<feature type="transmembrane region" description="Helical" evidence="9">
    <location>
        <begin position="239"/>
        <end position="261"/>
    </location>
</feature>
<dbReference type="EMBL" id="KB301364">
    <property type="protein sequence ID" value="ELU05629.1"/>
    <property type="molecule type" value="Genomic_DNA"/>
</dbReference>
<evidence type="ECO:0000256" key="8">
    <source>
        <dbReference type="RuleBase" id="RU000688"/>
    </source>
</evidence>
<dbReference type="Gene3D" id="1.20.1070.10">
    <property type="entry name" value="Rhodopsin 7-helix transmembrane proteins"/>
    <property type="match status" value="1"/>
</dbReference>
<dbReference type="InterPro" id="IPR000276">
    <property type="entry name" value="GPCR_Rhodpsn"/>
</dbReference>
<dbReference type="GO" id="GO:0004930">
    <property type="term" value="F:G protein-coupled receptor activity"/>
    <property type="evidence" value="ECO:0007669"/>
    <property type="project" value="UniProtKB-KW"/>
</dbReference>
<keyword evidence="4 8" id="KW-0297">G-protein coupled receptor</keyword>
<keyword evidence="5 9" id="KW-0472">Membrane</keyword>
<keyword evidence="2 8" id="KW-0812">Transmembrane</keyword>
<evidence type="ECO:0000256" key="5">
    <source>
        <dbReference type="ARBA" id="ARBA00023136"/>
    </source>
</evidence>
<dbReference type="EMBL" id="AMQN01001300">
    <property type="status" value="NOT_ANNOTATED_CDS"/>
    <property type="molecule type" value="Genomic_DNA"/>
</dbReference>
<dbReference type="PROSITE" id="PS50262">
    <property type="entry name" value="G_PROTEIN_RECEP_F1_2"/>
    <property type="match status" value="1"/>
</dbReference>
<comment type="similarity">
    <text evidence="8">Belongs to the G-protein coupled receptor 1 family.</text>
</comment>
<dbReference type="SUPFAM" id="SSF81321">
    <property type="entry name" value="Family A G protein-coupled receptor-like"/>
    <property type="match status" value="1"/>
</dbReference>
<evidence type="ECO:0000259" key="10">
    <source>
        <dbReference type="PROSITE" id="PS50262"/>
    </source>
</evidence>
<gene>
    <name evidence="11" type="ORF">CAPTEDRAFT_184124</name>
</gene>
<dbReference type="OMA" id="EYIRFND"/>
<feature type="transmembrane region" description="Helical" evidence="9">
    <location>
        <begin position="6"/>
        <end position="25"/>
    </location>
</feature>
<dbReference type="PANTHER" id="PTHR24243:SF230">
    <property type="entry name" value="G-PROTEIN COUPLED RECEPTORS FAMILY 1 PROFILE DOMAIN-CONTAINING PROTEIN"/>
    <property type="match status" value="1"/>
</dbReference>
<feature type="transmembrane region" description="Helical" evidence="9">
    <location>
        <begin position="78"/>
        <end position="97"/>
    </location>
</feature>
<evidence type="ECO:0000313" key="13">
    <source>
        <dbReference type="Proteomes" id="UP000014760"/>
    </source>
</evidence>
<feature type="transmembrane region" description="Helical" evidence="9">
    <location>
        <begin position="208"/>
        <end position="233"/>
    </location>
</feature>
<dbReference type="GO" id="GO:0005886">
    <property type="term" value="C:plasma membrane"/>
    <property type="evidence" value="ECO:0007669"/>
    <property type="project" value="TreeGrafter"/>
</dbReference>
<dbReference type="HOGENOM" id="CLU_009579_24_0_1"/>
<keyword evidence="7 8" id="KW-0807">Transducer</keyword>
<evidence type="ECO:0000256" key="3">
    <source>
        <dbReference type="ARBA" id="ARBA00022989"/>
    </source>
</evidence>
<keyword evidence="3 9" id="KW-1133">Transmembrane helix</keyword>
<dbReference type="PROSITE" id="PS00237">
    <property type="entry name" value="G_PROTEIN_RECEP_F1_1"/>
    <property type="match status" value="1"/>
</dbReference>
<feature type="transmembrane region" description="Helical" evidence="9">
    <location>
        <begin position="34"/>
        <end position="58"/>
    </location>
</feature>
<dbReference type="InterPro" id="IPR017452">
    <property type="entry name" value="GPCR_Rhodpsn_7TM"/>
</dbReference>
<reference evidence="11 13" key="2">
    <citation type="journal article" date="2013" name="Nature">
        <title>Insights into bilaterian evolution from three spiralian genomes.</title>
        <authorList>
            <person name="Simakov O."/>
            <person name="Marletaz F."/>
            <person name="Cho S.J."/>
            <person name="Edsinger-Gonzales E."/>
            <person name="Havlak P."/>
            <person name="Hellsten U."/>
            <person name="Kuo D.H."/>
            <person name="Larsson T."/>
            <person name="Lv J."/>
            <person name="Arendt D."/>
            <person name="Savage R."/>
            <person name="Osoegawa K."/>
            <person name="de Jong P."/>
            <person name="Grimwood J."/>
            <person name="Chapman J.A."/>
            <person name="Shapiro H."/>
            <person name="Aerts A."/>
            <person name="Otillar R.P."/>
            <person name="Terry A.Y."/>
            <person name="Boore J.L."/>
            <person name="Grigoriev I.V."/>
            <person name="Lindberg D.R."/>
            <person name="Seaver E.C."/>
            <person name="Weisblat D.A."/>
            <person name="Putnam N.H."/>
            <person name="Rokhsar D.S."/>
        </authorList>
    </citation>
    <scope>NUCLEOTIDE SEQUENCE</scope>
    <source>
        <strain evidence="11 13">I ESC-2004</strain>
    </source>
</reference>
<comment type="subcellular location">
    <subcellularLocation>
        <location evidence="1">Membrane</location>
        <topology evidence="1">Multi-pass membrane protein</topology>
    </subcellularLocation>
</comment>
<dbReference type="PRINTS" id="PR00237">
    <property type="entry name" value="GPCRRHODOPSN"/>
</dbReference>
<evidence type="ECO:0000256" key="6">
    <source>
        <dbReference type="ARBA" id="ARBA00023170"/>
    </source>
</evidence>
<organism evidence="11">
    <name type="scientific">Capitella teleta</name>
    <name type="common">Polychaete worm</name>
    <dbReference type="NCBI Taxonomy" id="283909"/>
    <lineage>
        <taxon>Eukaryota</taxon>
        <taxon>Metazoa</taxon>
        <taxon>Spiralia</taxon>
        <taxon>Lophotrochozoa</taxon>
        <taxon>Annelida</taxon>
        <taxon>Polychaeta</taxon>
        <taxon>Sedentaria</taxon>
        <taxon>Scolecida</taxon>
        <taxon>Capitellidae</taxon>
        <taxon>Capitella</taxon>
    </lineage>
</organism>
<sequence>MQIYIFPLLVIGGTVGHALTIAVLIRPRMRHTSIYFYLLALSCSDTVVLWVSCFKAWVRMVTGFELLHVSGAACKSVTFLYLTSTYLSSWLIVCMTVDRFIAVWFPFKVASICSVRHARISTALLLSVALFSNFHVFWTFRIEKNRCTYDHESISMAQVFEYLKLAAYCFVPFVIVLVLNAGIIHKLKWGAAMLRRRKESNCVHDRIVCLLLTVSFAWFLLTLPVSLLGFVQFLHNSNIARSVVFILMYSNHSINFYLYCLTGKKFRHELKAVFRCRKVKRQRFSFHNGGPIETTKSMTKTDYVENIPLTLSRNARPRQDEMD</sequence>
<reference evidence="13" key="1">
    <citation type="submission" date="2012-12" db="EMBL/GenBank/DDBJ databases">
        <authorList>
            <person name="Hellsten U."/>
            <person name="Grimwood J."/>
            <person name="Chapman J.A."/>
            <person name="Shapiro H."/>
            <person name="Aerts A."/>
            <person name="Otillar R.P."/>
            <person name="Terry A.Y."/>
            <person name="Boore J.L."/>
            <person name="Simakov O."/>
            <person name="Marletaz F."/>
            <person name="Cho S.-J."/>
            <person name="Edsinger-Gonzales E."/>
            <person name="Havlak P."/>
            <person name="Kuo D.-H."/>
            <person name="Larsson T."/>
            <person name="Lv J."/>
            <person name="Arendt D."/>
            <person name="Savage R."/>
            <person name="Osoegawa K."/>
            <person name="de Jong P."/>
            <person name="Lindberg D.R."/>
            <person name="Seaver E.C."/>
            <person name="Weisblat D.A."/>
            <person name="Putnam N.H."/>
            <person name="Grigoriev I.V."/>
            <person name="Rokhsar D.S."/>
        </authorList>
    </citation>
    <scope>NUCLEOTIDE SEQUENCE</scope>
    <source>
        <strain evidence="13">I ESC-2004</strain>
    </source>
</reference>
<keyword evidence="6 8" id="KW-0675">Receptor</keyword>
<dbReference type="OrthoDB" id="9990906at2759"/>
<evidence type="ECO:0000256" key="4">
    <source>
        <dbReference type="ARBA" id="ARBA00023040"/>
    </source>
</evidence>
<reference evidence="12" key="3">
    <citation type="submission" date="2015-06" db="UniProtKB">
        <authorList>
            <consortium name="EnsemblMetazoa"/>
        </authorList>
    </citation>
    <scope>IDENTIFICATION</scope>
</reference>
<dbReference type="Proteomes" id="UP000014760">
    <property type="component" value="Unassembled WGS sequence"/>
</dbReference>